<dbReference type="AlphaFoldDB" id="A0A3G6J509"/>
<protein>
    <recommendedName>
        <fullName evidence="3">DUF6542 domain-containing protein</fullName>
    </recommendedName>
</protein>
<dbReference type="Proteomes" id="UP000271587">
    <property type="component" value="Chromosome"/>
</dbReference>
<evidence type="ECO:0000313" key="5">
    <source>
        <dbReference type="Proteomes" id="UP000271587"/>
    </source>
</evidence>
<feature type="transmembrane region" description="Helical" evidence="2">
    <location>
        <begin position="70"/>
        <end position="92"/>
    </location>
</feature>
<organism evidence="4 5">
    <name type="scientific">Corynebacterium gerontici</name>
    <dbReference type="NCBI Taxonomy" id="2079234"/>
    <lineage>
        <taxon>Bacteria</taxon>
        <taxon>Bacillati</taxon>
        <taxon>Actinomycetota</taxon>
        <taxon>Actinomycetes</taxon>
        <taxon>Mycobacteriales</taxon>
        <taxon>Corynebacteriaceae</taxon>
        <taxon>Corynebacterium</taxon>
    </lineage>
</organism>
<name>A0A3G6J509_9CORY</name>
<accession>A0A3G6J509</accession>
<evidence type="ECO:0000256" key="1">
    <source>
        <dbReference type="SAM" id="MobiDB-lite"/>
    </source>
</evidence>
<feature type="compositionally biased region" description="Basic and acidic residues" evidence="1">
    <location>
        <begin position="312"/>
        <end position="347"/>
    </location>
</feature>
<keyword evidence="2" id="KW-0472">Membrane</keyword>
<dbReference type="EMBL" id="CP033897">
    <property type="protein sequence ID" value="AZA11124.1"/>
    <property type="molecule type" value="Genomic_DNA"/>
</dbReference>
<keyword evidence="5" id="KW-1185">Reference proteome</keyword>
<feature type="compositionally biased region" description="Basic and acidic residues" evidence="1">
    <location>
        <begin position="277"/>
        <end position="305"/>
    </location>
</feature>
<evidence type="ECO:0000256" key="2">
    <source>
        <dbReference type="SAM" id="Phobius"/>
    </source>
</evidence>
<keyword evidence="2" id="KW-0812">Transmembrane</keyword>
<evidence type="ECO:0000259" key="3">
    <source>
        <dbReference type="Pfam" id="PF20177"/>
    </source>
</evidence>
<gene>
    <name evidence="4" type="ORF">CGERO_04035</name>
</gene>
<feature type="region of interest" description="Disordered" evidence="1">
    <location>
        <begin position="147"/>
        <end position="382"/>
    </location>
</feature>
<dbReference type="Pfam" id="PF20177">
    <property type="entry name" value="DUF6542"/>
    <property type="match status" value="1"/>
</dbReference>
<keyword evidence="2" id="KW-1133">Transmembrane helix</keyword>
<dbReference type="KEGG" id="cgk:CGERO_04035"/>
<feature type="transmembrane region" description="Helical" evidence="2">
    <location>
        <begin position="21"/>
        <end position="41"/>
    </location>
</feature>
<feature type="compositionally biased region" description="Basic residues" evidence="1">
    <location>
        <begin position="164"/>
        <end position="174"/>
    </location>
</feature>
<dbReference type="RefSeq" id="WP_342768159.1">
    <property type="nucleotide sequence ID" value="NZ_CP033897.1"/>
</dbReference>
<feature type="domain" description="DUF6542" evidence="3">
    <location>
        <begin position="18"/>
        <end position="136"/>
    </location>
</feature>
<reference evidence="4 5" key="1">
    <citation type="submission" date="2018-11" db="EMBL/GenBank/DDBJ databases">
        <authorList>
            <person name="Kleinhagauer T."/>
            <person name="Glaeser S.P."/>
            <person name="Spergser J."/>
            <person name="Ruckert C."/>
            <person name="Kaempfer P."/>
            <person name="Busse H.-J."/>
        </authorList>
    </citation>
    <scope>NUCLEOTIDE SEQUENCE [LARGE SCALE GENOMIC DNA]</scope>
    <source>
        <strain evidence="4 5">W8</strain>
    </source>
</reference>
<feature type="transmembrane region" description="Helical" evidence="2">
    <location>
        <begin position="118"/>
        <end position="136"/>
    </location>
</feature>
<dbReference type="InterPro" id="IPR046672">
    <property type="entry name" value="DUF6542"/>
</dbReference>
<sequence>MPEPSHAHEVKKQKSLQGLPLHTSMGIFCASLISGALISIWLGGLGWPFFGLFILAALVLVIVTETRGLAMLVASMPILFAIALLSSAWFLVRDGAADGAPVSKTQIITAVYPLAQHFPILIAVTLAAAIIAFLRVKFLSGSTQKHANERLSAQRQREREADRRNRRAASRARKQSKESQVTVDELLQKSRGHNKPAATKPSGPRPRPQRREYERSRERAGYPDPGALRIRPEDSKRVVGKTPQGRFQHEVEHGPRRPSGARPDLREAASRQYSQRPRPEQRRAQRFEERFDPRASRDIRREPQRPGRPTRPHPDARQGRMEGPREPRRQGESMERRGSREAFEREAYQSPVRRVREPQRGGRPQRANQPRPTRQGDERFRR</sequence>
<evidence type="ECO:0000313" key="4">
    <source>
        <dbReference type="EMBL" id="AZA11124.1"/>
    </source>
</evidence>
<proteinExistence type="predicted"/>
<feature type="compositionally biased region" description="Basic and acidic residues" evidence="1">
    <location>
        <begin position="209"/>
        <end position="221"/>
    </location>
</feature>
<feature type="transmembrane region" description="Helical" evidence="2">
    <location>
        <begin position="47"/>
        <end position="63"/>
    </location>
</feature>